<dbReference type="EMBL" id="VSSQ01096406">
    <property type="protein sequence ID" value="MPN40171.1"/>
    <property type="molecule type" value="Genomic_DNA"/>
</dbReference>
<feature type="domain" description="Glycoside Hydrolase 20C C-terminal" evidence="1">
    <location>
        <begin position="3"/>
        <end position="104"/>
    </location>
</feature>
<dbReference type="Gene3D" id="1.20.120.670">
    <property type="entry name" value="N-acetyl-b-d-glucoasminidase"/>
    <property type="match status" value="1"/>
</dbReference>
<dbReference type="Pfam" id="PF18088">
    <property type="entry name" value="Glyco_H_20C_C"/>
    <property type="match status" value="1"/>
</dbReference>
<organism evidence="2">
    <name type="scientific">bioreactor metagenome</name>
    <dbReference type="NCBI Taxonomy" id="1076179"/>
    <lineage>
        <taxon>unclassified sequences</taxon>
        <taxon>metagenomes</taxon>
        <taxon>ecological metagenomes</taxon>
    </lineage>
</organism>
<evidence type="ECO:0000259" key="1">
    <source>
        <dbReference type="Pfam" id="PF18088"/>
    </source>
</evidence>
<dbReference type="AlphaFoldDB" id="A0A645HM94"/>
<proteinExistence type="predicted"/>
<protein>
    <recommendedName>
        <fullName evidence="1">Glycoside Hydrolase 20C C-terminal domain-containing protein</fullName>
    </recommendedName>
</protein>
<evidence type="ECO:0000313" key="2">
    <source>
        <dbReference type="EMBL" id="MPN40171.1"/>
    </source>
</evidence>
<sequence>MAFAKALTEAVQAKLVFADAIISAYIKKDKKALAKVVPLIADYEKKLKKFVSLFRTMWHRNNKPFGLETMQVRFAGQEARIQELKIRLNEYLDGKVKSIPELDEIQRAKGDVHMWNYTRTSHASSII</sequence>
<reference evidence="2" key="1">
    <citation type="submission" date="2019-08" db="EMBL/GenBank/DDBJ databases">
        <authorList>
            <person name="Kucharzyk K."/>
            <person name="Murdoch R.W."/>
            <person name="Higgins S."/>
            <person name="Loffler F."/>
        </authorList>
    </citation>
    <scope>NUCLEOTIDE SEQUENCE</scope>
</reference>
<dbReference type="InterPro" id="IPR041063">
    <property type="entry name" value="Glyco_H_20C_C"/>
</dbReference>
<gene>
    <name evidence="2" type="ORF">SDC9_187707</name>
</gene>
<name>A0A645HM94_9ZZZZ</name>
<comment type="caution">
    <text evidence="2">The sequence shown here is derived from an EMBL/GenBank/DDBJ whole genome shotgun (WGS) entry which is preliminary data.</text>
</comment>
<accession>A0A645HM94</accession>